<sequence length="67" mass="7609">MAGKENLKGEETKPTEPELLLRLRIYYKSSSLSNNEFHLRLRSLSNITLRSSTALPPTIILLCHLVT</sequence>
<reference evidence="1 2" key="2">
    <citation type="journal article" date="2022" name="Mol. Ecol. Resour.">
        <title>The genomes of chicory, endive, great burdock and yacon provide insights into Asteraceae paleo-polyploidization history and plant inulin production.</title>
        <authorList>
            <person name="Fan W."/>
            <person name="Wang S."/>
            <person name="Wang H."/>
            <person name="Wang A."/>
            <person name="Jiang F."/>
            <person name="Liu H."/>
            <person name="Zhao H."/>
            <person name="Xu D."/>
            <person name="Zhang Y."/>
        </authorList>
    </citation>
    <scope>NUCLEOTIDE SEQUENCE [LARGE SCALE GENOMIC DNA]</scope>
    <source>
        <strain evidence="2">cv. Punajuju</strain>
        <tissue evidence="1">Leaves</tissue>
    </source>
</reference>
<accession>A0ACB9H8E2</accession>
<reference evidence="2" key="1">
    <citation type="journal article" date="2022" name="Mol. Ecol. Resour.">
        <title>The genomes of chicory, endive, great burdock and yacon provide insights into Asteraceae palaeo-polyploidization history and plant inulin production.</title>
        <authorList>
            <person name="Fan W."/>
            <person name="Wang S."/>
            <person name="Wang H."/>
            <person name="Wang A."/>
            <person name="Jiang F."/>
            <person name="Liu H."/>
            <person name="Zhao H."/>
            <person name="Xu D."/>
            <person name="Zhang Y."/>
        </authorList>
    </citation>
    <scope>NUCLEOTIDE SEQUENCE [LARGE SCALE GENOMIC DNA]</scope>
    <source>
        <strain evidence="2">cv. Punajuju</strain>
    </source>
</reference>
<name>A0ACB9H8E2_CICIN</name>
<gene>
    <name evidence="1" type="ORF">L2E82_06030</name>
</gene>
<evidence type="ECO:0000313" key="1">
    <source>
        <dbReference type="EMBL" id="KAI3792159.1"/>
    </source>
</evidence>
<dbReference type="EMBL" id="CM042009">
    <property type="protein sequence ID" value="KAI3792159.1"/>
    <property type="molecule type" value="Genomic_DNA"/>
</dbReference>
<evidence type="ECO:0000313" key="2">
    <source>
        <dbReference type="Proteomes" id="UP001055811"/>
    </source>
</evidence>
<comment type="caution">
    <text evidence="1">The sequence shown here is derived from an EMBL/GenBank/DDBJ whole genome shotgun (WGS) entry which is preliminary data.</text>
</comment>
<dbReference type="Proteomes" id="UP001055811">
    <property type="component" value="Linkage Group LG01"/>
</dbReference>
<organism evidence="1 2">
    <name type="scientific">Cichorium intybus</name>
    <name type="common">Chicory</name>
    <dbReference type="NCBI Taxonomy" id="13427"/>
    <lineage>
        <taxon>Eukaryota</taxon>
        <taxon>Viridiplantae</taxon>
        <taxon>Streptophyta</taxon>
        <taxon>Embryophyta</taxon>
        <taxon>Tracheophyta</taxon>
        <taxon>Spermatophyta</taxon>
        <taxon>Magnoliopsida</taxon>
        <taxon>eudicotyledons</taxon>
        <taxon>Gunneridae</taxon>
        <taxon>Pentapetalae</taxon>
        <taxon>asterids</taxon>
        <taxon>campanulids</taxon>
        <taxon>Asterales</taxon>
        <taxon>Asteraceae</taxon>
        <taxon>Cichorioideae</taxon>
        <taxon>Cichorieae</taxon>
        <taxon>Cichoriinae</taxon>
        <taxon>Cichorium</taxon>
    </lineage>
</organism>
<proteinExistence type="predicted"/>
<keyword evidence="2" id="KW-1185">Reference proteome</keyword>
<protein>
    <submittedName>
        <fullName evidence="1">Uncharacterized protein</fullName>
    </submittedName>
</protein>